<dbReference type="Pfam" id="PF21366">
    <property type="entry name" value="TRAFD1-XIAF1_ZnF"/>
    <property type="match status" value="1"/>
</dbReference>
<dbReference type="Gene3D" id="3.30.40.10">
    <property type="entry name" value="Zinc/RING finger domain, C3HC4 (zinc finger)"/>
    <property type="match status" value="2"/>
</dbReference>
<dbReference type="GO" id="GO:0008270">
    <property type="term" value="F:zinc ion binding"/>
    <property type="evidence" value="ECO:0007669"/>
    <property type="project" value="UniProtKB-KW"/>
</dbReference>
<dbReference type="InterPro" id="IPR049439">
    <property type="entry name" value="TRAFD1-XIAF1_Znf"/>
</dbReference>
<dbReference type="Proteomes" id="UP000555649">
    <property type="component" value="Unassembled WGS sequence"/>
</dbReference>
<evidence type="ECO:0000313" key="9">
    <source>
        <dbReference type="EMBL" id="NXK04202.1"/>
    </source>
</evidence>
<evidence type="ECO:0000313" key="10">
    <source>
        <dbReference type="Proteomes" id="UP000555649"/>
    </source>
</evidence>
<protein>
    <recommendedName>
        <fullName evidence="7">TRAF-type zinc finger domain-containing protein 1</fullName>
    </recommendedName>
</protein>
<dbReference type="PANTHER" id="PTHR16295">
    <property type="entry name" value="TRAF-TYPE ZINC FINGER PROTEIN-RELATED"/>
    <property type="match status" value="1"/>
</dbReference>
<keyword evidence="1" id="KW-0597">Phosphoprotein</keyword>
<feature type="non-terminal residue" evidence="9">
    <location>
        <position position="1"/>
    </location>
</feature>
<evidence type="ECO:0000256" key="6">
    <source>
        <dbReference type="ARBA" id="ARBA00037636"/>
    </source>
</evidence>
<dbReference type="SUPFAM" id="SSF49599">
    <property type="entry name" value="TRAF domain-like"/>
    <property type="match status" value="1"/>
</dbReference>
<sequence length="120" mass="13971">KKDIPAANFITHEVHCSRYVAVCQLCKEAIPKSEMKNHIESEHVEVTCKCRMKMENRLLEEHKVSACPLRPGLCQYCEIQLPFKELLDHEIYCGARTETCDRCNRRIMLKDLKEHPQVCG</sequence>
<evidence type="ECO:0000256" key="7">
    <source>
        <dbReference type="ARBA" id="ARBA00040410"/>
    </source>
</evidence>
<dbReference type="EMBL" id="VXAJ01000063">
    <property type="protein sequence ID" value="NXK04202.1"/>
    <property type="molecule type" value="Genomic_DNA"/>
</dbReference>
<keyword evidence="10" id="KW-1185">Reference proteome</keyword>
<feature type="non-terminal residue" evidence="9">
    <location>
        <position position="120"/>
    </location>
</feature>
<dbReference type="InterPro" id="IPR013083">
    <property type="entry name" value="Znf_RING/FYVE/PHD"/>
</dbReference>
<reference evidence="9 10" key="1">
    <citation type="submission" date="2019-09" db="EMBL/GenBank/DDBJ databases">
        <title>Bird 10,000 Genomes (B10K) Project - Family phase.</title>
        <authorList>
            <person name="Zhang G."/>
        </authorList>
    </citation>
    <scope>NUCLEOTIDE SEQUENCE [LARGE SCALE GENOMIC DNA]</scope>
    <source>
        <strain evidence="9">B10K-DU-005-78</strain>
        <tissue evidence="9">Mixed tissue sample</tissue>
    </source>
</reference>
<dbReference type="PANTHER" id="PTHR16295:SF19">
    <property type="entry name" value="TRAF-TYPE ZINC FINGER DOMAIN-CONTAINING PROTEIN 1"/>
    <property type="match status" value="1"/>
</dbReference>
<keyword evidence="5" id="KW-0007">Acetylation</keyword>
<accession>A0A7L0GB41</accession>
<comment type="function">
    <text evidence="6">Negative feedback regulator that controls excessive innate immune responses. Regulates both Toll-like receptor 4 (TLR4) and DDX58/RIG1-like helicases (RLH) pathways. May inhibit the LTR pathway by direct interaction with TRAF6 and attenuation of NF-kappa-B activation. May negatively regulate the RLH pathway downstream from MAVS and upstream of NF-kappa-B and IRF3.</text>
</comment>
<evidence type="ECO:0000256" key="1">
    <source>
        <dbReference type="ARBA" id="ARBA00022553"/>
    </source>
</evidence>
<evidence type="ECO:0000256" key="4">
    <source>
        <dbReference type="ARBA" id="ARBA00022833"/>
    </source>
</evidence>
<gene>
    <name evidence="9" type="primary">Trafd1</name>
    <name evidence="9" type="ORF">HERCAC_R06009</name>
</gene>
<feature type="domain" description="TRAFD1/XAF1 zinc finger" evidence="8">
    <location>
        <begin position="79"/>
        <end position="120"/>
    </location>
</feature>
<keyword evidence="3" id="KW-0863">Zinc-finger</keyword>
<dbReference type="AlphaFoldDB" id="A0A7L0GB41"/>
<evidence type="ECO:0000256" key="2">
    <source>
        <dbReference type="ARBA" id="ARBA00022723"/>
    </source>
</evidence>
<evidence type="ECO:0000259" key="8">
    <source>
        <dbReference type="Pfam" id="PF21366"/>
    </source>
</evidence>
<keyword evidence="2" id="KW-0479">Metal-binding</keyword>
<organism evidence="9 10">
    <name type="scientific">Herpetotheres cachinnans</name>
    <name type="common">Laughing falcon</name>
    <name type="synonym">Falco cachinnans</name>
    <dbReference type="NCBI Taxonomy" id="56343"/>
    <lineage>
        <taxon>Eukaryota</taxon>
        <taxon>Metazoa</taxon>
        <taxon>Chordata</taxon>
        <taxon>Craniata</taxon>
        <taxon>Vertebrata</taxon>
        <taxon>Euteleostomi</taxon>
        <taxon>Archelosauria</taxon>
        <taxon>Archosauria</taxon>
        <taxon>Dinosauria</taxon>
        <taxon>Saurischia</taxon>
        <taxon>Theropoda</taxon>
        <taxon>Coelurosauria</taxon>
        <taxon>Aves</taxon>
        <taxon>Neognathae</taxon>
        <taxon>Neoaves</taxon>
        <taxon>Telluraves</taxon>
        <taxon>Australaves</taxon>
        <taxon>Falconiformes</taxon>
        <taxon>Falconidae</taxon>
        <taxon>Herpetotheres</taxon>
    </lineage>
</organism>
<dbReference type="GO" id="GO:0045824">
    <property type="term" value="P:negative regulation of innate immune response"/>
    <property type="evidence" value="ECO:0007669"/>
    <property type="project" value="TreeGrafter"/>
</dbReference>
<name>A0A7L0GB41_HERCA</name>
<evidence type="ECO:0000256" key="5">
    <source>
        <dbReference type="ARBA" id="ARBA00022990"/>
    </source>
</evidence>
<dbReference type="InterPro" id="IPR051986">
    <property type="entry name" value="Innate_Immune_Apopt_Reg"/>
</dbReference>
<evidence type="ECO:0000256" key="3">
    <source>
        <dbReference type="ARBA" id="ARBA00022771"/>
    </source>
</evidence>
<comment type="caution">
    <text evidence="9">The sequence shown here is derived from an EMBL/GenBank/DDBJ whole genome shotgun (WGS) entry which is preliminary data.</text>
</comment>
<dbReference type="GO" id="GO:0005739">
    <property type="term" value="C:mitochondrion"/>
    <property type="evidence" value="ECO:0007669"/>
    <property type="project" value="TreeGrafter"/>
</dbReference>
<proteinExistence type="predicted"/>
<keyword evidence="4" id="KW-0862">Zinc</keyword>